<dbReference type="InterPro" id="IPR011006">
    <property type="entry name" value="CheY-like_superfamily"/>
</dbReference>
<dbReference type="Gene3D" id="3.40.50.2300">
    <property type="match status" value="1"/>
</dbReference>
<proteinExistence type="predicted"/>
<comment type="caution">
    <text evidence="10">The sequence shown here is derived from an EMBL/GenBank/DDBJ whole genome shotgun (WGS) entry which is preliminary data.</text>
</comment>
<feature type="domain" description="OmpR/PhoB-type" evidence="9">
    <location>
        <begin position="126"/>
        <end position="223"/>
    </location>
</feature>
<evidence type="ECO:0000259" key="9">
    <source>
        <dbReference type="PROSITE" id="PS51755"/>
    </source>
</evidence>
<dbReference type="Pfam" id="PF00072">
    <property type="entry name" value="Response_reg"/>
    <property type="match status" value="1"/>
</dbReference>
<feature type="DNA-binding region" description="OmpR/PhoB-type" evidence="7">
    <location>
        <begin position="126"/>
        <end position="223"/>
    </location>
</feature>
<dbReference type="Pfam" id="PF00486">
    <property type="entry name" value="Trans_reg_C"/>
    <property type="match status" value="1"/>
</dbReference>
<gene>
    <name evidence="10" type="ORF">WMO43_11925</name>
</gene>
<dbReference type="Gene3D" id="1.10.10.10">
    <property type="entry name" value="Winged helix-like DNA-binding domain superfamily/Winged helix DNA-binding domain"/>
    <property type="match status" value="1"/>
</dbReference>
<dbReference type="RefSeq" id="WP_353531359.1">
    <property type="nucleotide sequence ID" value="NZ_JBBMEX010000014.1"/>
</dbReference>
<comment type="function">
    <text evidence="5">May play the central regulatory role in sporulation. It may be an element of the effector pathway responsible for the activation of sporulation genes in response to nutritional stress. Spo0A may act in concert with spo0H (a sigma factor) to control the expression of some genes that are critical to the sporulation process.</text>
</comment>
<keyword evidence="4" id="KW-0804">Transcription</keyword>
<reference evidence="10 11" key="1">
    <citation type="submission" date="2024-03" db="EMBL/GenBank/DDBJ databases">
        <title>Human intestinal bacterial collection.</title>
        <authorList>
            <person name="Pauvert C."/>
            <person name="Hitch T.C.A."/>
            <person name="Clavel T."/>
        </authorList>
    </citation>
    <scope>NUCLEOTIDE SEQUENCE [LARGE SCALE GENOMIC DNA]</scope>
    <source>
        <strain evidence="10 11">CLA-AA-H185</strain>
    </source>
</reference>
<dbReference type="SUPFAM" id="SSF52172">
    <property type="entry name" value="CheY-like"/>
    <property type="match status" value="1"/>
</dbReference>
<accession>A0ABV1HFU1</accession>
<evidence type="ECO:0000313" key="10">
    <source>
        <dbReference type="EMBL" id="MEQ2558569.1"/>
    </source>
</evidence>
<evidence type="ECO:0000256" key="7">
    <source>
        <dbReference type="PROSITE-ProRule" id="PRU01091"/>
    </source>
</evidence>
<protein>
    <recommendedName>
        <fullName evidence="1">Stage 0 sporulation protein A homolog</fullName>
    </recommendedName>
</protein>
<dbReference type="CDD" id="cd00383">
    <property type="entry name" value="trans_reg_C"/>
    <property type="match status" value="1"/>
</dbReference>
<dbReference type="InterPro" id="IPR039420">
    <property type="entry name" value="WalR-like"/>
</dbReference>
<evidence type="ECO:0000256" key="5">
    <source>
        <dbReference type="ARBA" id="ARBA00024867"/>
    </source>
</evidence>
<dbReference type="EMBL" id="JBBMEX010000014">
    <property type="protein sequence ID" value="MEQ2558569.1"/>
    <property type="molecule type" value="Genomic_DNA"/>
</dbReference>
<keyword evidence="3 7" id="KW-0238">DNA-binding</keyword>
<dbReference type="InterPro" id="IPR001789">
    <property type="entry name" value="Sig_transdc_resp-reg_receiver"/>
</dbReference>
<dbReference type="SMART" id="SM00448">
    <property type="entry name" value="REC"/>
    <property type="match status" value="1"/>
</dbReference>
<sequence>MYKIFMVEDDEIIARSIREHLQAWNYDVCCVEDFSNVVAEFVRFDPQLVLMDITLPFFNGYHWCSEIRKISKVPVIFLSSAADNMNIVMAVNMGADDFIPKPFDLEVLTVKIQAMLRRSYDFAGTGSMLEHKGAILNLNETTLTYQEQKIELTKNEFRILEILMENKEKVVSRETLMTKLWESDNYVDENTLSVNVNRLRKKLEALGLEEFILTKKGIGYRLG</sequence>
<dbReference type="SMART" id="SM00862">
    <property type="entry name" value="Trans_reg_C"/>
    <property type="match status" value="1"/>
</dbReference>
<evidence type="ECO:0000256" key="3">
    <source>
        <dbReference type="ARBA" id="ARBA00023125"/>
    </source>
</evidence>
<evidence type="ECO:0000256" key="1">
    <source>
        <dbReference type="ARBA" id="ARBA00018672"/>
    </source>
</evidence>
<dbReference type="Proteomes" id="UP001454489">
    <property type="component" value="Unassembled WGS sequence"/>
</dbReference>
<dbReference type="InterPro" id="IPR036388">
    <property type="entry name" value="WH-like_DNA-bd_sf"/>
</dbReference>
<feature type="domain" description="Response regulatory" evidence="8">
    <location>
        <begin position="3"/>
        <end position="116"/>
    </location>
</feature>
<dbReference type="PROSITE" id="PS51755">
    <property type="entry name" value="OMPR_PHOB"/>
    <property type="match status" value="1"/>
</dbReference>
<name>A0ABV1HFU1_9FIRM</name>
<evidence type="ECO:0000256" key="4">
    <source>
        <dbReference type="ARBA" id="ARBA00023163"/>
    </source>
</evidence>
<evidence type="ECO:0000256" key="6">
    <source>
        <dbReference type="PROSITE-ProRule" id="PRU00169"/>
    </source>
</evidence>
<dbReference type="PROSITE" id="PS50110">
    <property type="entry name" value="RESPONSE_REGULATORY"/>
    <property type="match status" value="1"/>
</dbReference>
<keyword evidence="2" id="KW-0805">Transcription regulation</keyword>
<feature type="modified residue" description="4-aspartylphosphate" evidence="6">
    <location>
        <position position="52"/>
    </location>
</feature>
<keyword evidence="6" id="KW-0597">Phosphoprotein</keyword>
<evidence type="ECO:0000256" key="2">
    <source>
        <dbReference type="ARBA" id="ARBA00023015"/>
    </source>
</evidence>
<evidence type="ECO:0000313" key="11">
    <source>
        <dbReference type="Proteomes" id="UP001454489"/>
    </source>
</evidence>
<keyword evidence="11" id="KW-1185">Reference proteome</keyword>
<dbReference type="PANTHER" id="PTHR48111:SF43">
    <property type="entry name" value="STAGE 0 SPORULATION PROTEIN A HOMOLOG"/>
    <property type="match status" value="1"/>
</dbReference>
<organism evidence="10 11">
    <name type="scientific">Maccoyibacter intestinihominis</name>
    <dbReference type="NCBI Taxonomy" id="3133499"/>
    <lineage>
        <taxon>Bacteria</taxon>
        <taxon>Bacillati</taxon>
        <taxon>Bacillota</taxon>
        <taxon>Clostridia</taxon>
        <taxon>Lachnospirales</taxon>
        <taxon>Lachnospiraceae</taxon>
        <taxon>Maccoyibacter</taxon>
    </lineage>
</organism>
<evidence type="ECO:0000259" key="8">
    <source>
        <dbReference type="PROSITE" id="PS50110"/>
    </source>
</evidence>
<dbReference type="CDD" id="cd18159">
    <property type="entry name" value="REC_OmpR_NsrR-like"/>
    <property type="match status" value="1"/>
</dbReference>
<dbReference type="InterPro" id="IPR001867">
    <property type="entry name" value="OmpR/PhoB-type_DNA-bd"/>
</dbReference>
<dbReference type="PANTHER" id="PTHR48111">
    <property type="entry name" value="REGULATOR OF RPOS"/>
    <property type="match status" value="1"/>
</dbReference>